<organism evidence="1 2">
    <name type="scientific">Ramlibacter henchirensis</name>
    <dbReference type="NCBI Taxonomy" id="204072"/>
    <lineage>
        <taxon>Bacteria</taxon>
        <taxon>Pseudomonadati</taxon>
        <taxon>Pseudomonadota</taxon>
        <taxon>Betaproteobacteria</taxon>
        <taxon>Burkholderiales</taxon>
        <taxon>Comamonadaceae</taxon>
        <taxon>Ramlibacter</taxon>
    </lineage>
</organism>
<dbReference type="EMBL" id="SMLM01000002">
    <property type="protein sequence ID" value="TFZ03173.1"/>
    <property type="molecule type" value="Genomic_DNA"/>
</dbReference>
<protein>
    <submittedName>
        <fullName evidence="1">Uncharacterized protein</fullName>
    </submittedName>
</protein>
<accession>A0A4Z0BV42</accession>
<reference evidence="1 2" key="1">
    <citation type="submission" date="2019-03" db="EMBL/GenBank/DDBJ databases">
        <title>Ramlibacter henchirensis DSM 14656, whole genome shotgun sequence.</title>
        <authorList>
            <person name="Zhang X."/>
            <person name="Feng G."/>
            <person name="Zhu H."/>
        </authorList>
    </citation>
    <scope>NUCLEOTIDE SEQUENCE [LARGE SCALE GENOMIC DNA]</scope>
    <source>
        <strain evidence="1 2">DSM 14656</strain>
    </source>
</reference>
<comment type="caution">
    <text evidence="1">The sequence shown here is derived from an EMBL/GenBank/DDBJ whole genome shotgun (WGS) entry which is preliminary data.</text>
</comment>
<dbReference type="Gene3D" id="3.10.450.50">
    <property type="match status" value="1"/>
</dbReference>
<dbReference type="InterPro" id="IPR032710">
    <property type="entry name" value="NTF2-like_dom_sf"/>
</dbReference>
<dbReference type="AlphaFoldDB" id="A0A4Z0BV42"/>
<dbReference type="Proteomes" id="UP000298180">
    <property type="component" value="Unassembled WGS sequence"/>
</dbReference>
<sequence>MLKGREHIGQRFGEYLANFNTVYHHNGQQTVDIRGDHATGVSCCLVVPHQLPRDAKGRLDATRTISWANWLLDA</sequence>
<evidence type="ECO:0000313" key="2">
    <source>
        <dbReference type="Proteomes" id="UP000298180"/>
    </source>
</evidence>
<dbReference type="OrthoDB" id="7605094at2"/>
<keyword evidence="2" id="KW-1185">Reference proteome</keyword>
<proteinExistence type="predicted"/>
<dbReference type="SUPFAM" id="SSF54427">
    <property type="entry name" value="NTF2-like"/>
    <property type="match status" value="1"/>
</dbReference>
<gene>
    <name evidence="1" type="ORF">EZ313_17225</name>
</gene>
<evidence type="ECO:0000313" key="1">
    <source>
        <dbReference type="EMBL" id="TFZ03173.1"/>
    </source>
</evidence>
<name>A0A4Z0BV42_9BURK</name>